<dbReference type="InterPro" id="IPR008952">
    <property type="entry name" value="Tetraspanin_EC2_sf"/>
</dbReference>
<feature type="transmembrane region" description="Helical" evidence="5">
    <location>
        <begin position="180"/>
        <end position="202"/>
    </location>
</feature>
<dbReference type="GO" id="GO:0005886">
    <property type="term" value="C:plasma membrane"/>
    <property type="evidence" value="ECO:0007669"/>
    <property type="project" value="TreeGrafter"/>
</dbReference>
<dbReference type="GeneID" id="108050923"/>
<dbReference type="PRINTS" id="PR00259">
    <property type="entry name" value="TMFOUR"/>
</dbReference>
<sequence length="211" mass="23842">MGLSPLLIKYLAFLFNFLCAVLGIVTIVINVIAIESIDPKDQLILCIYIAVGSIVFLLSFYGCFGAIKESICITWSYAISMLVMLLISIALLFVFRMHFDDDSHNKLHEAFAKQLKDQDAMSKYQIQYECCGINKLKDYTDASIPLPSSCFDKNDSPYKDGCLSKMKAQHEELLTGPKMVGWMLMVIEIGAFTFTTILGVTLRNEQRRSEY</sequence>
<evidence type="ECO:0000256" key="4">
    <source>
        <dbReference type="ARBA" id="ARBA00023136"/>
    </source>
</evidence>
<dbReference type="RefSeq" id="XP_016988326.1">
    <property type="nucleotide sequence ID" value="XM_017132837.1"/>
</dbReference>
<feature type="transmembrane region" description="Helical" evidence="5">
    <location>
        <begin position="12"/>
        <end position="33"/>
    </location>
</feature>
<name>A0A6P4FT58_DRORH</name>
<dbReference type="SUPFAM" id="SSF48652">
    <property type="entry name" value="Tetraspanin"/>
    <property type="match status" value="1"/>
</dbReference>
<keyword evidence="2 5" id="KW-0812">Transmembrane</keyword>
<evidence type="ECO:0000256" key="2">
    <source>
        <dbReference type="ARBA" id="ARBA00022692"/>
    </source>
</evidence>
<dbReference type="OrthoDB" id="71600at2759"/>
<organism evidence="8">
    <name type="scientific">Drosophila rhopaloa</name>
    <name type="common">Fruit fly</name>
    <dbReference type="NCBI Taxonomy" id="1041015"/>
    <lineage>
        <taxon>Eukaryota</taxon>
        <taxon>Metazoa</taxon>
        <taxon>Ecdysozoa</taxon>
        <taxon>Arthropoda</taxon>
        <taxon>Hexapoda</taxon>
        <taxon>Insecta</taxon>
        <taxon>Pterygota</taxon>
        <taxon>Neoptera</taxon>
        <taxon>Endopterygota</taxon>
        <taxon>Diptera</taxon>
        <taxon>Brachycera</taxon>
        <taxon>Muscomorpha</taxon>
        <taxon>Ephydroidea</taxon>
        <taxon>Drosophilidae</taxon>
        <taxon>Drosophila</taxon>
        <taxon>Sophophora</taxon>
    </lineage>
</organism>
<evidence type="ECO:0000256" key="1">
    <source>
        <dbReference type="ARBA" id="ARBA00004141"/>
    </source>
</evidence>
<reference evidence="8" key="2">
    <citation type="submission" date="2025-04" db="UniProtKB">
        <authorList>
            <consortium name="RefSeq"/>
        </authorList>
    </citation>
    <scope>IDENTIFICATION</scope>
</reference>
<evidence type="ECO:0000256" key="5">
    <source>
        <dbReference type="SAM" id="Phobius"/>
    </source>
</evidence>
<dbReference type="CDD" id="cd03127">
    <property type="entry name" value="tetraspanin_LEL"/>
    <property type="match status" value="1"/>
</dbReference>
<dbReference type="OMA" id="FVFRMHF"/>
<evidence type="ECO:0000313" key="6">
    <source>
        <dbReference type="EnsemblMetazoa" id="XP_016988326.1"/>
    </source>
</evidence>
<proteinExistence type="predicted"/>
<accession>A0A6P4FT58</accession>
<dbReference type="AlphaFoldDB" id="A0A6P4FT58"/>
<dbReference type="InterPro" id="IPR018499">
    <property type="entry name" value="Tetraspanin/Peripherin"/>
</dbReference>
<dbReference type="Proteomes" id="UP001652680">
    <property type="component" value="Unassembled WGS sequence"/>
</dbReference>
<keyword evidence="7" id="KW-1185">Reference proteome</keyword>
<comment type="subcellular location">
    <subcellularLocation>
        <location evidence="1">Membrane</location>
        <topology evidence="1">Multi-pass membrane protein</topology>
    </subcellularLocation>
</comment>
<dbReference type="Gene3D" id="1.10.1450.10">
    <property type="entry name" value="Tetraspanin"/>
    <property type="match status" value="1"/>
</dbReference>
<dbReference type="PANTHER" id="PTHR19282">
    <property type="entry name" value="TETRASPANIN"/>
    <property type="match status" value="1"/>
</dbReference>
<gene>
    <name evidence="8" type="primary">LOC108050923</name>
    <name evidence="6" type="synonym">108050923</name>
</gene>
<evidence type="ECO:0000313" key="7">
    <source>
        <dbReference type="Proteomes" id="UP001652680"/>
    </source>
</evidence>
<reference evidence="6" key="3">
    <citation type="submission" date="2025-05" db="UniProtKB">
        <authorList>
            <consortium name="EnsemblMetazoa"/>
        </authorList>
    </citation>
    <scope>IDENTIFICATION</scope>
</reference>
<keyword evidence="3 5" id="KW-1133">Transmembrane helix</keyword>
<keyword evidence="4 5" id="KW-0472">Membrane</keyword>
<feature type="transmembrane region" description="Helical" evidence="5">
    <location>
        <begin position="73"/>
        <end position="95"/>
    </location>
</feature>
<dbReference type="Pfam" id="PF00335">
    <property type="entry name" value="Tetraspanin"/>
    <property type="match status" value="1"/>
</dbReference>
<evidence type="ECO:0000256" key="3">
    <source>
        <dbReference type="ARBA" id="ARBA00022989"/>
    </source>
</evidence>
<protein>
    <submittedName>
        <fullName evidence="8">Protein late bloomer</fullName>
    </submittedName>
</protein>
<feature type="transmembrane region" description="Helical" evidence="5">
    <location>
        <begin position="45"/>
        <end position="67"/>
    </location>
</feature>
<evidence type="ECO:0000313" key="8">
    <source>
        <dbReference type="RefSeq" id="XP_016988326.1"/>
    </source>
</evidence>
<reference evidence="7" key="1">
    <citation type="journal article" date="2021" name="Elife">
        <title>Highly contiguous assemblies of 101 drosophilid genomes.</title>
        <authorList>
            <person name="Kim B.Y."/>
            <person name="Wang J.R."/>
            <person name="Miller D.E."/>
            <person name="Barmina O."/>
            <person name="Delaney E."/>
            <person name="Thompson A."/>
            <person name="Comeault A.A."/>
            <person name="Peede D."/>
            <person name="D'Agostino E.R."/>
            <person name="Pelaez J."/>
            <person name="Aguilar J.M."/>
            <person name="Haji D."/>
            <person name="Matsunaga T."/>
            <person name="Armstrong E.E."/>
            <person name="Zych M."/>
            <person name="Ogawa Y."/>
            <person name="Stamenkovic-Radak M."/>
            <person name="Jelic M."/>
            <person name="Veselinovic M.S."/>
            <person name="Tanaskovic M."/>
            <person name="Eric P."/>
            <person name="Gao J.J."/>
            <person name="Katoh T.K."/>
            <person name="Toda M.J."/>
            <person name="Watabe H."/>
            <person name="Watada M."/>
            <person name="Davis J.S."/>
            <person name="Moyle L.C."/>
            <person name="Manoli G."/>
            <person name="Bertolini E."/>
            <person name="Kostal V."/>
            <person name="Hawley R.S."/>
            <person name="Takahashi A."/>
            <person name="Jones C.D."/>
            <person name="Price D.K."/>
            <person name="Whiteman N."/>
            <person name="Kopp A."/>
            <person name="Matute D.R."/>
            <person name="Petrov D.A."/>
        </authorList>
    </citation>
    <scope>NUCLEOTIDE SEQUENCE [LARGE SCALE GENOMIC DNA]</scope>
</reference>
<dbReference type="PANTHER" id="PTHR19282:SF521">
    <property type="entry name" value="IP01817P-RELATED"/>
    <property type="match status" value="1"/>
</dbReference>
<dbReference type="EnsemblMetazoa" id="XM_017132837.2">
    <property type="protein sequence ID" value="XP_016988326.1"/>
    <property type="gene ID" value="LOC108050923"/>
</dbReference>